<name>A0ABU2NPQ4_9ACTN</name>
<accession>A0ABU2NPQ4</accession>
<dbReference type="EMBL" id="JAVREQ010000001">
    <property type="protein sequence ID" value="MDT0377613.1"/>
    <property type="molecule type" value="Genomic_DNA"/>
</dbReference>
<proteinExistence type="predicted"/>
<gene>
    <name evidence="2" type="ORF">RM572_02345</name>
</gene>
<keyword evidence="3" id="KW-1185">Reference proteome</keyword>
<reference evidence="3" key="1">
    <citation type="submission" date="2023-07" db="EMBL/GenBank/DDBJ databases">
        <title>30 novel species of actinomycetes from the DSMZ collection.</title>
        <authorList>
            <person name="Nouioui I."/>
        </authorList>
    </citation>
    <scope>NUCLEOTIDE SEQUENCE [LARGE SCALE GENOMIC DNA]</scope>
    <source>
        <strain evidence="3">DSM 42041</strain>
    </source>
</reference>
<evidence type="ECO:0000313" key="3">
    <source>
        <dbReference type="Proteomes" id="UP001183414"/>
    </source>
</evidence>
<organism evidence="2 3">
    <name type="scientific">Streptomyces hazeniae</name>
    <dbReference type="NCBI Taxonomy" id="3075538"/>
    <lineage>
        <taxon>Bacteria</taxon>
        <taxon>Bacillati</taxon>
        <taxon>Actinomycetota</taxon>
        <taxon>Actinomycetes</taxon>
        <taxon>Kitasatosporales</taxon>
        <taxon>Streptomycetaceae</taxon>
        <taxon>Streptomyces</taxon>
    </lineage>
</organism>
<protein>
    <recommendedName>
        <fullName evidence="4">DUF559 domain-containing protein</fullName>
    </recommendedName>
</protein>
<evidence type="ECO:0008006" key="4">
    <source>
        <dbReference type="Google" id="ProtNLM"/>
    </source>
</evidence>
<dbReference type="Proteomes" id="UP001183414">
    <property type="component" value="Unassembled WGS sequence"/>
</dbReference>
<dbReference type="RefSeq" id="WP_311671558.1">
    <property type="nucleotide sequence ID" value="NZ_JAVREQ010000001.1"/>
</dbReference>
<comment type="caution">
    <text evidence="2">The sequence shown here is derived from an EMBL/GenBank/DDBJ whole genome shotgun (WGS) entry which is preliminary data.</text>
</comment>
<evidence type="ECO:0000256" key="1">
    <source>
        <dbReference type="SAM" id="MobiDB-lite"/>
    </source>
</evidence>
<sequence>MTYDIPLTPRPFQQLNRLDRLGHPGSHADGPVGAAGASPARVLTASMLRAHGVGAAEASEHCRPGGPWRMLLPGVFLLHPGPPTSEDRLHAVLLYTLRRQTIPTQSGHGTAARTTAHGIDAMITGPAALALRGFTSARPLPALDRIDVLVPVTRRLRSAGFARVVRGGDLPEPEQIAGLPVAPVERALADTVADLDDAETVGRLLTEAVRDGHCEAQTLMRELEAARLLTAPHVADAVDRLVAEGRTVAEARLYDLVRTQGVPAPCWNVDLRLPGGPHLGGVDAYWPDEAVALSIDARTHRHIPGDESGTEGLWDAYAQQRESLERLGITVVHLTPRALREAPELQAAVVRTALMAAEDREPAAYVLVLPR</sequence>
<feature type="region of interest" description="Disordered" evidence="1">
    <location>
        <begin position="17"/>
        <end position="36"/>
    </location>
</feature>
<evidence type="ECO:0000313" key="2">
    <source>
        <dbReference type="EMBL" id="MDT0377613.1"/>
    </source>
</evidence>